<evidence type="ECO:0000313" key="1">
    <source>
        <dbReference type="EMBL" id="TID30420.1"/>
    </source>
</evidence>
<protein>
    <submittedName>
        <fullName evidence="1">Uncharacterized protein</fullName>
    </submittedName>
</protein>
<reference evidence="1 2" key="1">
    <citation type="journal article" date="2019" name="Front. Genet.">
        <title>Whole-Genome Sequencing of the Opportunistic Yeast Pathogen Candida inconspicua Uncovers Its Hybrid Origin.</title>
        <authorList>
            <person name="Mixao V."/>
            <person name="Hansen A.P."/>
            <person name="Saus E."/>
            <person name="Boekhout T."/>
            <person name="Lass-Florl C."/>
            <person name="Gabaldon T."/>
        </authorList>
    </citation>
    <scope>NUCLEOTIDE SEQUENCE [LARGE SCALE GENOMIC DNA]</scope>
    <source>
        <strain evidence="1 2">CBS 180</strain>
    </source>
</reference>
<organism evidence="1 2">
    <name type="scientific">Pichia inconspicua</name>
    <dbReference type="NCBI Taxonomy" id="52247"/>
    <lineage>
        <taxon>Eukaryota</taxon>
        <taxon>Fungi</taxon>
        <taxon>Dikarya</taxon>
        <taxon>Ascomycota</taxon>
        <taxon>Saccharomycotina</taxon>
        <taxon>Pichiomycetes</taxon>
        <taxon>Pichiales</taxon>
        <taxon>Pichiaceae</taxon>
        <taxon>Pichia</taxon>
    </lineage>
</organism>
<comment type="caution">
    <text evidence="1">The sequence shown here is derived from an EMBL/GenBank/DDBJ whole genome shotgun (WGS) entry which is preliminary data.</text>
</comment>
<sequence>MKLKLDFSTPKVVDILVYHCSNIEGTFISDDDSSKFDIDYRSIDGIPYLCWKDEKIKLIRGDNLIYIPPSLFVMEKVSVAGIHEALGHIDTNVAEKSVKEGFIQVDESD</sequence>
<name>A0A4V4NG32_9ASCO</name>
<proteinExistence type="predicted"/>
<dbReference type="EMBL" id="SELW01000147">
    <property type="protein sequence ID" value="TID30420.1"/>
    <property type="molecule type" value="Genomic_DNA"/>
</dbReference>
<gene>
    <name evidence="1" type="ORF">CANINC_000995</name>
</gene>
<keyword evidence="2" id="KW-1185">Reference proteome</keyword>
<dbReference type="OrthoDB" id="5423336at2759"/>
<dbReference type="Proteomes" id="UP000307173">
    <property type="component" value="Unassembled WGS sequence"/>
</dbReference>
<evidence type="ECO:0000313" key="2">
    <source>
        <dbReference type="Proteomes" id="UP000307173"/>
    </source>
</evidence>
<dbReference type="AlphaFoldDB" id="A0A4V4NG32"/>
<accession>A0A4V4NG32</accession>